<dbReference type="Gene3D" id="3.30.1230.10">
    <property type="entry name" value="YlxR-like"/>
    <property type="match status" value="1"/>
</dbReference>
<evidence type="ECO:0000259" key="1">
    <source>
        <dbReference type="Pfam" id="PF04296"/>
    </source>
</evidence>
<reference evidence="2 3" key="1">
    <citation type="journal article" date="2018" name="Elife">
        <title>Discovery and characterization of a prevalent human gut bacterial enzyme sufficient for the inactivation of a family of plant toxins.</title>
        <authorList>
            <person name="Koppel N."/>
            <person name="Bisanz J.E."/>
            <person name="Pandelia M.E."/>
            <person name="Turnbaugh P.J."/>
            <person name="Balskus E.P."/>
        </authorList>
    </citation>
    <scope>NUCLEOTIDE SEQUENCE [LARGE SCALE GENOMIC DNA]</scope>
    <source>
        <strain evidence="2 3">OB21 GAM 11</strain>
    </source>
</reference>
<dbReference type="InterPro" id="IPR007393">
    <property type="entry name" value="YlxR_dom"/>
</dbReference>
<comment type="caution">
    <text evidence="2">The sequence shown here is derived from an EMBL/GenBank/DDBJ whole genome shotgun (WGS) entry which is preliminary data.</text>
</comment>
<evidence type="ECO:0000313" key="3">
    <source>
        <dbReference type="Proteomes" id="UP000253805"/>
    </source>
</evidence>
<dbReference type="RefSeq" id="WP_114549264.1">
    <property type="nucleotide sequence ID" value="NZ_CAKXPL010000120.1"/>
</dbReference>
<name>A0A369P0E3_9ACTN</name>
<gene>
    <name evidence="2" type="ORF">C1850_07910</name>
</gene>
<proteinExistence type="predicted"/>
<dbReference type="InterPro" id="IPR035931">
    <property type="entry name" value="YlxR-like_sf"/>
</dbReference>
<sequence>MAAQTTKRQRTCIGCGATLGKGALRRIVRNGEGLVSFDPTGHLAGRGAYVCSEDCLAAARKTRKLERALRCKVTDEDYERVLRELALAEAPGKNEE</sequence>
<dbReference type="Proteomes" id="UP000253805">
    <property type="component" value="Unassembled WGS sequence"/>
</dbReference>
<dbReference type="SUPFAM" id="SSF64376">
    <property type="entry name" value="YlxR-like"/>
    <property type="match status" value="1"/>
</dbReference>
<dbReference type="AlphaFoldDB" id="A0A369P0E3"/>
<protein>
    <submittedName>
        <fullName evidence="2">DUF448 domain-containing protein</fullName>
    </submittedName>
</protein>
<dbReference type="InterPro" id="IPR037465">
    <property type="entry name" value="YlxR"/>
</dbReference>
<organism evidence="2 3">
    <name type="scientific">Adlercreutzia equolifaciens subsp. celatus</name>
    <dbReference type="NCBI Taxonomy" id="394340"/>
    <lineage>
        <taxon>Bacteria</taxon>
        <taxon>Bacillati</taxon>
        <taxon>Actinomycetota</taxon>
        <taxon>Coriobacteriia</taxon>
        <taxon>Eggerthellales</taxon>
        <taxon>Eggerthellaceae</taxon>
        <taxon>Adlercreutzia</taxon>
    </lineage>
</organism>
<dbReference type="Pfam" id="PF04296">
    <property type="entry name" value="YlxR"/>
    <property type="match status" value="1"/>
</dbReference>
<dbReference type="NCBIfam" id="NF047356">
    <property type="entry name" value="RNA_bind_RnpM"/>
    <property type="match status" value="1"/>
</dbReference>
<dbReference type="PANTHER" id="PTHR34215">
    <property type="entry name" value="BLL0784 PROTEIN"/>
    <property type="match status" value="1"/>
</dbReference>
<evidence type="ECO:0000313" key="2">
    <source>
        <dbReference type="EMBL" id="RDC43603.1"/>
    </source>
</evidence>
<dbReference type="EMBL" id="PPUT01000019">
    <property type="protein sequence ID" value="RDC43603.1"/>
    <property type="molecule type" value="Genomic_DNA"/>
</dbReference>
<accession>A0A369P0E3</accession>
<feature type="domain" description="YlxR" evidence="1">
    <location>
        <begin position="10"/>
        <end position="81"/>
    </location>
</feature>
<dbReference type="PANTHER" id="PTHR34215:SF1">
    <property type="entry name" value="YLXR DOMAIN-CONTAINING PROTEIN"/>
    <property type="match status" value="1"/>
</dbReference>